<feature type="domain" description="AB hydrolase-1" evidence="1">
    <location>
        <begin position="43"/>
        <end position="269"/>
    </location>
</feature>
<dbReference type="PANTHER" id="PTHR43433:SF5">
    <property type="entry name" value="AB HYDROLASE-1 DOMAIN-CONTAINING PROTEIN"/>
    <property type="match status" value="1"/>
</dbReference>
<proteinExistence type="predicted"/>
<evidence type="ECO:0000259" key="1">
    <source>
        <dbReference type="Pfam" id="PF00561"/>
    </source>
</evidence>
<gene>
    <name evidence="2" type="ORF">BD410DRAFT_782061</name>
</gene>
<dbReference type="OrthoDB" id="8119704at2759"/>
<accession>A0A4Y7QMM2</accession>
<dbReference type="Proteomes" id="UP000294933">
    <property type="component" value="Unassembled WGS sequence"/>
</dbReference>
<evidence type="ECO:0000313" key="2">
    <source>
        <dbReference type="EMBL" id="TDL28099.1"/>
    </source>
</evidence>
<organism evidence="2 3">
    <name type="scientific">Rickenella mellea</name>
    <dbReference type="NCBI Taxonomy" id="50990"/>
    <lineage>
        <taxon>Eukaryota</taxon>
        <taxon>Fungi</taxon>
        <taxon>Dikarya</taxon>
        <taxon>Basidiomycota</taxon>
        <taxon>Agaricomycotina</taxon>
        <taxon>Agaricomycetes</taxon>
        <taxon>Hymenochaetales</taxon>
        <taxon>Rickenellaceae</taxon>
        <taxon>Rickenella</taxon>
    </lineage>
</organism>
<sequence length="314" mass="34846">MTLHHPMDTSCKFCGTPVSFYDKGENVRIGYVILGRELLPVSNPLVLVNGLGMTLEHWESLVNGLSKRRCLLLFDNRGIGHSKCVGDAGNFDITMSNMANDLLDLLVHIGWHQVDILGWSMGAAIVQQLLIENKYQGVVKIPRVIFAAASSKIPDGEPDAIPKLGIMYGMAESYVGNRSAAEFRRSLKDGVEVYFDPAFVKTNDAVVQRWIDLVAPGTRQTIILGKQGVAGVGIDYRPRLSQLPSSTRLFIIHGAKDRIVFPHESECYRVLHQSESLAVGEEPGTVPSLDFGHAWWEYFTPQIWVDVILAFLEP</sequence>
<dbReference type="PANTHER" id="PTHR43433">
    <property type="entry name" value="HYDROLASE, ALPHA/BETA FOLD FAMILY PROTEIN"/>
    <property type="match status" value="1"/>
</dbReference>
<evidence type="ECO:0000313" key="3">
    <source>
        <dbReference type="Proteomes" id="UP000294933"/>
    </source>
</evidence>
<reference evidence="2 3" key="1">
    <citation type="submission" date="2018-06" db="EMBL/GenBank/DDBJ databases">
        <title>A transcriptomic atlas of mushroom development highlights an independent origin of complex multicellularity.</title>
        <authorList>
            <consortium name="DOE Joint Genome Institute"/>
            <person name="Krizsan K."/>
            <person name="Almasi E."/>
            <person name="Merenyi Z."/>
            <person name="Sahu N."/>
            <person name="Viragh M."/>
            <person name="Koszo T."/>
            <person name="Mondo S."/>
            <person name="Kiss B."/>
            <person name="Balint B."/>
            <person name="Kues U."/>
            <person name="Barry K."/>
            <person name="Hegedus J.C."/>
            <person name="Henrissat B."/>
            <person name="Johnson J."/>
            <person name="Lipzen A."/>
            <person name="Ohm R."/>
            <person name="Nagy I."/>
            <person name="Pangilinan J."/>
            <person name="Yan J."/>
            <person name="Xiong Y."/>
            <person name="Grigoriev I.V."/>
            <person name="Hibbett D.S."/>
            <person name="Nagy L.G."/>
        </authorList>
    </citation>
    <scope>NUCLEOTIDE SEQUENCE [LARGE SCALE GENOMIC DNA]</scope>
    <source>
        <strain evidence="2 3">SZMC22713</strain>
    </source>
</reference>
<dbReference type="Gene3D" id="3.40.50.1820">
    <property type="entry name" value="alpha/beta hydrolase"/>
    <property type="match status" value="1"/>
</dbReference>
<dbReference type="AlphaFoldDB" id="A0A4Y7QMM2"/>
<dbReference type="STRING" id="50990.A0A4Y7QMM2"/>
<dbReference type="GO" id="GO:0016787">
    <property type="term" value="F:hydrolase activity"/>
    <property type="evidence" value="ECO:0007669"/>
    <property type="project" value="UniProtKB-KW"/>
</dbReference>
<keyword evidence="2" id="KW-0378">Hydrolase</keyword>
<keyword evidence="3" id="KW-1185">Reference proteome</keyword>
<dbReference type="InterPro" id="IPR029058">
    <property type="entry name" value="AB_hydrolase_fold"/>
</dbReference>
<dbReference type="EMBL" id="ML170158">
    <property type="protein sequence ID" value="TDL28099.1"/>
    <property type="molecule type" value="Genomic_DNA"/>
</dbReference>
<dbReference type="VEuPathDB" id="FungiDB:BD410DRAFT_782061"/>
<dbReference type="SUPFAM" id="SSF53474">
    <property type="entry name" value="alpha/beta-Hydrolases"/>
    <property type="match status" value="1"/>
</dbReference>
<dbReference type="InterPro" id="IPR050471">
    <property type="entry name" value="AB_hydrolase"/>
</dbReference>
<protein>
    <submittedName>
        <fullName evidence="2">Alpha/beta-hydrolase</fullName>
    </submittedName>
</protein>
<name>A0A4Y7QMM2_9AGAM</name>
<dbReference type="InterPro" id="IPR000073">
    <property type="entry name" value="AB_hydrolase_1"/>
</dbReference>
<dbReference type="Pfam" id="PF00561">
    <property type="entry name" value="Abhydrolase_1"/>
    <property type="match status" value="1"/>
</dbReference>